<protein>
    <submittedName>
        <fullName evidence="1">Uncharacterized protein</fullName>
    </submittedName>
</protein>
<dbReference type="Proteomes" id="UP001149163">
    <property type="component" value="Unassembled WGS sequence"/>
</dbReference>
<dbReference type="OrthoDB" id="4500639at2759"/>
<organism evidence="1 2">
    <name type="scientific">Penicillium canariense</name>
    <dbReference type="NCBI Taxonomy" id="189055"/>
    <lineage>
        <taxon>Eukaryota</taxon>
        <taxon>Fungi</taxon>
        <taxon>Dikarya</taxon>
        <taxon>Ascomycota</taxon>
        <taxon>Pezizomycotina</taxon>
        <taxon>Eurotiomycetes</taxon>
        <taxon>Eurotiomycetidae</taxon>
        <taxon>Eurotiales</taxon>
        <taxon>Aspergillaceae</taxon>
        <taxon>Penicillium</taxon>
    </lineage>
</organism>
<comment type="caution">
    <text evidence="1">The sequence shown here is derived from an EMBL/GenBank/DDBJ whole genome shotgun (WGS) entry which is preliminary data.</text>
</comment>
<gene>
    <name evidence="1" type="ORF">N7482_003031</name>
</gene>
<name>A0A9W9LVE1_9EURO</name>
<keyword evidence="2" id="KW-1185">Reference proteome</keyword>
<evidence type="ECO:0000313" key="1">
    <source>
        <dbReference type="EMBL" id="KAJ5177154.1"/>
    </source>
</evidence>
<dbReference type="GeneID" id="81424332"/>
<dbReference type="EMBL" id="JAPQKN010000001">
    <property type="protein sequence ID" value="KAJ5177154.1"/>
    <property type="molecule type" value="Genomic_DNA"/>
</dbReference>
<proteinExistence type="predicted"/>
<reference evidence="1" key="1">
    <citation type="submission" date="2022-11" db="EMBL/GenBank/DDBJ databases">
        <authorList>
            <person name="Petersen C."/>
        </authorList>
    </citation>
    <scope>NUCLEOTIDE SEQUENCE</scope>
    <source>
        <strain evidence="1">IBT 26290</strain>
    </source>
</reference>
<reference evidence="1" key="2">
    <citation type="journal article" date="2023" name="IMA Fungus">
        <title>Comparative genomic study of the Penicillium genus elucidates a diverse pangenome and 15 lateral gene transfer events.</title>
        <authorList>
            <person name="Petersen C."/>
            <person name="Sorensen T."/>
            <person name="Nielsen M.R."/>
            <person name="Sondergaard T.E."/>
            <person name="Sorensen J.L."/>
            <person name="Fitzpatrick D.A."/>
            <person name="Frisvad J.C."/>
            <person name="Nielsen K.L."/>
        </authorList>
    </citation>
    <scope>NUCLEOTIDE SEQUENCE</scope>
    <source>
        <strain evidence="1">IBT 26290</strain>
    </source>
</reference>
<dbReference type="RefSeq" id="XP_056548762.1">
    <property type="nucleotide sequence ID" value="XM_056685156.1"/>
</dbReference>
<dbReference type="AlphaFoldDB" id="A0A9W9LVE1"/>
<sequence length="89" mass="10654">MDDKYAKYEKYYGKYDKWDDKQIRFDENNLPNKCTQMQVRYSCGHTLGGEFIKCARHIDREDERCSNRSILYVEAKQSSHKCRTCLRSG</sequence>
<evidence type="ECO:0000313" key="2">
    <source>
        <dbReference type="Proteomes" id="UP001149163"/>
    </source>
</evidence>
<accession>A0A9W9LVE1</accession>